<dbReference type="InterPro" id="IPR004853">
    <property type="entry name" value="Sugar_P_trans_dom"/>
</dbReference>
<feature type="transmembrane region" description="Helical" evidence="5">
    <location>
        <begin position="234"/>
        <end position="259"/>
    </location>
</feature>
<dbReference type="SUPFAM" id="SSF103481">
    <property type="entry name" value="Multidrug resistance efflux transporter EmrE"/>
    <property type="match status" value="1"/>
</dbReference>
<dbReference type="EMBL" id="KB097417">
    <property type="protein sequence ID" value="ESN97220.1"/>
    <property type="molecule type" value="Genomic_DNA"/>
</dbReference>
<evidence type="ECO:0000256" key="2">
    <source>
        <dbReference type="ARBA" id="ARBA00022692"/>
    </source>
</evidence>
<dbReference type="EnsemblMetazoa" id="HelroT114296">
    <property type="protein sequence ID" value="HelroP114296"/>
    <property type="gene ID" value="HelroG114296"/>
</dbReference>
<dbReference type="HOGENOM" id="CLU_019048_1_0_1"/>
<reference evidence="9" key="1">
    <citation type="submission" date="2012-12" db="EMBL/GenBank/DDBJ databases">
        <authorList>
            <person name="Hellsten U."/>
            <person name="Grimwood J."/>
            <person name="Chapman J.A."/>
            <person name="Shapiro H."/>
            <person name="Aerts A."/>
            <person name="Otillar R.P."/>
            <person name="Terry A.Y."/>
            <person name="Boore J.L."/>
            <person name="Simakov O."/>
            <person name="Marletaz F."/>
            <person name="Cho S.-J."/>
            <person name="Edsinger-Gonzales E."/>
            <person name="Havlak P."/>
            <person name="Kuo D.-H."/>
            <person name="Larsson T."/>
            <person name="Lv J."/>
            <person name="Arendt D."/>
            <person name="Savage R."/>
            <person name="Osoegawa K."/>
            <person name="de Jong P."/>
            <person name="Lindberg D.R."/>
            <person name="Seaver E.C."/>
            <person name="Weisblat D.A."/>
            <person name="Putnam N.H."/>
            <person name="Grigoriev I.V."/>
            <person name="Rokhsar D.S."/>
        </authorList>
    </citation>
    <scope>NUCLEOTIDE SEQUENCE</scope>
</reference>
<dbReference type="KEGG" id="hro:HELRODRAFT_114296"/>
<protein>
    <recommendedName>
        <fullName evidence="6">Sugar phosphate transporter domain-containing protein</fullName>
    </recommendedName>
</protein>
<dbReference type="RefSeq" id="XP_009024712.1">
    <property type="nucleotide sequence ID" value="XM_009026464.1"/>
</dbReference>
<comment type="subcellular location">
    <subcellularLocation>
        <location evidence="1">Membrane</location>
        <topology evidence="1">Multi-pass membrane protein</topology>
    </subcellularLocation>
</comment>
<dbReference type="CTD" id="20195508"/>
<reference evidence="7 9" key="2">
    <citation type="journal article" date="2013" name="Nature">
        <title>Insights into bilaterian evolution from three spiralian genomes.</title>
        <authorList>
            <person name="Simakov O."/>
            <person name="Marletaz F."/>
            <person name="Cho S.J."/>
            <person name="Edsinger-Gonzales E."/>
            <person name="Havlak P."/>
            <person name="Hellsten U."/>
            <person name="Kuo D.H."/>
            <person name="Larsson T."/>
            <person name="Lv J."/>
            <person name="Arendt D."/>
            <person name="Savage R."/>
            <person name="Osoegawa K."/>
            <person name="de Jong P."/>
            <person name="Grimwood J."/>
            <person name="Chapman J.A."/>
            <person name="Shapiro H."/>
            <person name="Aerts A."/>
            <person name="Otillar R.P."/>
            <person name="Terry A.Y."/>
            <person name="Boore J.L."/>
            <person name="Grigoriev I.V."/>
            <person name="Lindberg D.R."/>
            <person name="Seaver E.C."/>
            <person name="Weisblat D.A."/>
            <person name="Putnam N.H."/>
            <person name="Rokhsar D.S."/>
        </authorList>
    </citation>
    <scope>NUCLEOTIDE SEQUENCE</scope>
</reference>
<dbReference type="eggNOG" id="KOG1441">
    <property type="taxonomic scope" value="Eukaryota"/>
</dbReference>
<dbReference type="Proteomes" id="UP000015101">
    <property type="component" value="Unassembled WGS sequence"/>
</dbReference>
<feature type="transmembrane region" description="Helical" evidence="5">
    <location>
        <begin position="193"/>
        <end position="214"/>
    </location>
</feature>
<keyword evidence="4 5" id="KW-0472">Membrane</keyword>
<evidence type="ECO:0000256" key="1">
    <source>
        <dbReference type="ARBA" id="ARBA00004141"/>
    </source>
</evidence>
<dbReference type="GO" id="GO:0015297">
    <property type="term" value="F:antiporter activity"/>
    <property type="evidence" value="ECO:0000318"/>
    <property type="project" value="GO_Central"/>
</dbReference>
<evidence type="ECO:0000256" key="3">
    <source>
        <dbReference type="ARBA" id="ARBA00022989"/>
    </source>
</evidence>
<evidence type="ECO:0000313" key="9">
    <source>
        <dbReference type="Proteomes" id="UP000015101"/>
    </source>
</evidence>
<dbReference type="InterPro" id="IPR050186">
    <property type="entry name" value="TPT_transporter"/>
</dbReference>
<name>T1EG06_HELRO</name>
<dbReference type="STRING" id="6412.T1EG06"/>
<dbReference type="OMA" id="FWYTVSS"/>
<feature type="domain" description="Sugar phosphate transporter" evidence="6">
    <location>
        <begin position="15"/>
        <end position="306"/>
    </location>
</feature>
<accession>T1EG06</accession>
<dbReference type="InterPro" id="IPR037185">
    <property type="entry name" value="EmrE-like"/>
</dbReference>
<feature type="transmembrane region" description="Helical" evidence="5">
    <location>
        <begin position="280"/>
        <end position="305"/>
    </location>
</feature>
<dbReference type="InParanoid" id="T1EG06"/>
<dbReference type="Pfam" id="PF03151">
    <property type="entry name" value="TPT"/>
    <property type="match status" value="1"/>
</dbReference>
<feature type="transmembrane region" description="Helical" evidence="5">
    <location>
        <begin position="161"/>
        <end position="181"/>
    </location>
</feature>
<gene>
    <name evidence="8" type="primary">20195508</name>
    <name evidence="7" type="ORF">HELRODRAFT_114296</name>
</gene>
<evidence type="ECO:0000256" key="5">
    <source>
        <dbReference type="SAM" id="Phobius"/>
    </source>
</evidence>
<feature type="transmembrane region" description="Helical" evidence="5">
    <location>
        <begin position="43"/>
        <end position="60"/>
    </location>
</feature>
<evidence type="ECO:0000256" key="4">
    <source>
        <dbReference type="ARBA" id="ARBA00023136"/>
    </source>
</evidence>
<reference evidence="8" key="3">
    <citation type="submission" date="2015-06" db="UniProtKB">
        <authorList>
            <consortium name="EnsemblMetazoa"/>
        </authorList>
    </citation>
    <scope>IDENTIFICATION</scope>
</reference>
<dbReference type="PANTHER" id="PTHR11132">
    <property type="entry name" value="SOLUTE CARRIER FAMILY 35"/>
    <property type="match status" value="1"/>
</dbReference>
<organism evidence="8 9">
    <name type="scientific">Helobdella robusta</name>
    <name type="common">Californian leech</name>
    <dbReference type="NCBI Taxonomy" id="6412"/>
    <lineage>
        <taxon>Eukaryota</taxon>
        <taxon>Metazoa</taxon>
        <taxon>Spiralia</taxon>
        <taxon>Lophotrochozoa</taxon>
        <taxon>Annelida</taxon>
        <taxon>Clitellata</taxon>
        <taxon>Hirudinea</taxon>
        <taxon>Rhynchobdellida</taxon>
        <taxon>Glossiphoniidae</taxon>
        <taxon>Helobdella</taxon>
    </lineage>
</organism>
<dbReference type="GO" id="GO:0005794">
    <property type="term" value="C:Golgi apparatus"/>
    <property type="evidence" value="ECO:0000318"/>
    <property type="project" value="GO_Central"/>
</dbReference>
<dbReference type="GO" id="GO:0016020">
    <property type="term" value="C:membrane"/>
    <property type="evidence" value="ECO:0007669"/>
    <property type="project" value="UniProtKB-SubCell"/>
</dbReference>
<dbReference type="AlphaFoldDB" id="T1EG06"/>
<feature type="transmembrane region" description="Helical" evidence="5">
    <location>
        <begin position="12"/>
        <end position="37"/>
    </location>
</feature>
<keyword evidence="2 5" id="KW-0812">Transmembrane</keyword>
<sequence length="368" mass="41112">MFAILFHTKYREVLKIICLCLFWYMVSSAMGVVGKLVLSDFPYPMTVTMVQLLSISVYLIPVMKSFVKTSWIPYHIPLKYWLQIILPLSFGKFVSSVSSHISIWKVPVSYAHTVKATMPFFTVILSRIILKEKQSKKIYLSLVPIISGVVIASLTELSFDMLGLISALVSTIGFALQNIFSKKCLKEVGLHEFSLLFTLAIIAGCMFLPVWVFYDLSRIIEDTSLSHSMHLPRLIALLVIDGFCNFAQNVIAFSIIALVTPLSYAVANCTKRIAVISVSLLVLGNPVTAVNVVGMMTAIFGVLLYNKAKYDQHREKKHLPVLPSYEIKSSHNINSIISDSISNGYIGHYNKNNMEIIASTDNSKLLVV</sequence>
<evidence type="ECO:0000313" key="7">
    <source>
        <dbReference type="EMBL" id="ESN97220.1"/>
    </source>
</evidence>
<dbReference type="EMBL" id="AMQM01006394">
    <property type="status" value="NOT_ANNOTATED_CDS"/>
    <property type="molecule type" value="Genomic_DNA"/>
</dbReference>
<evidence type="ECO:0000313" key="8">
    <source>
        <dbReference type="EnsemblMetazoa" id="HelroP114296"/>
    </source>
</evidence>
<dbReference type="GO" id="GO:0055085">
    <property type="term" value="P:transmembrane transport"/>
    <property type="evidence" value="ECO:0000318"/>
    <property type="project" value="GO_Central"/>
</dbReference>
<dbReference type="OrthoDB" id="6418713at2759"/>
<keyword evidence="3 5" id="KW-1133">Transmembrane helix</keyword>
<feature type="transmembrane region" description="Helical" evidence="5">
    <location>
        <begin position="137"/>
        <end position="155"/>
    </location>
</feature>
<dbReference type="GeneID" id="20195508"/>
<proteinExistence type="predicted"/>
<keyword evidence="9" id="KW-1185">Reference proteome</keyword>
<dbReference type="FunCoup" id="T1EG06">
    <property type="interactions" value="1260"/>
</dbReference>
<evidence type="ECO:0000259" key="6">
    <source>
        <dbReference type="Pfam" id="PF03151"/>
    </source>
</evidence>